<dbReference type="RefSeq" id="XP_049123745.1">
    <property type="nucleotide sequence ID" value="XM_049267788.1"/>
</dbReference>
<dbReference type="GO" id="GO:0003995">
    <property type="term" value="F:acyl-CoA dehydrogenase activity"/>
    <property type="evidence" value="ECO:0007669"/>
    <property type="project" value="TreeGrafter"/>
</dbReference>
<dbReference type="Gene3D" id="2.40.110.10">
    <property type="entry name" value="Butyryl-CoA Dehydrogenase, subunit A, domain 2"/>
    <property type="match status" value="1"/>
</dbReference>
<evidence type="ECO:0000313" key="3">
    <source>
        <dbReference type="Proteomes" id="UP001055115"/>
    </source>
</evidence>
<gene>
    <name evidence="2" type="ORF">ColSpa_01576</name>
</gene>
<dbReference type="Proteomes" id="UP001055115">
    <property type="component" value="Unassembled WGS sequence"/>
</dbReference>
<comment type="caution">
    <text evidence="2">The sequence shown here is derived from an EMBL/GenBank/DDBJ whole genome shotgun (WGS) entry which is preliminary data.</text>
</comment>
<dbReference type="InterPro" id="IPR046373">
    <property type="entry name" value="Acyl-CoA_Oxase/DH_mid-dom_sf"/>
</dbReference>
<dbReference type="InterPro" id="IPR009100">
    <property type="entry name" value="AcylCoA_DH/oxidase_NM_dom_sf"/>
</dbReference>
<protein>
    <submittedName>
        <fullName evidence="2">Acyl-CoA dehydrogenase family member 10</fullName>
    </submittedName>
</protein>
<keyword evidence="1" id="KW-0560">Oxidoreductase</keyword>
<dbReference type="Gene3D" id="1.10.540.10">
    <property type="entry name" value="Acyl-CoA dehydrogenase/oxidase, N-terminal domain"/>
    <property type="match status" value="1"/>
</dbReference>
<organism evidence="2 3">
    <name type="scientific">Colletotrichum spaethianum</name>
    <dbReference type="NCBI Taxonomy" id="700344"/>
    <lineage>
        <taxon>Eukaryota</taxon>
        <taxon>Fungi</taxon>
        <taxon>Dikarya</taxon>
        <taxon>Ascomycota</taxon>
        <taxon>Pezizomycotina</taxon>
        <taxon>Sordariomycetes</taxon>
        <taxon>Hypocreomycetidae</taxon>
        <taxon>Glomerellales</taxon>
        <taxon>Glomerellaceae</taxon>
        <taxon>Colletotrichum</taxon>
        <taxon>Colletotrichum spaethianum species complex</taxon>
    </lineage>
</organism>
<reference evidence="2 3" key="1">
    <citation type="submission" date="2022-03" db="EMBL/GenBank/DDBJ databases">
        <title>Genome data of Colletotrichum spp.</title>
        <authorList>
            <person name="Utami Y.D."/>
            <person name="Hiruma K."/>
        </authorList>
    </citation>
    <scope>NUCLEOTIDE SEQUENCE [LARGE SCALE GENOMIC DNA]</scope>
    <source>
        <strain evidence="2 3">MAFF 239500</strain>
    </source>
</reference>
<dbReference type="GO" id="GO:0005737">
    <property type="term" value="C:cytoplasm"/>
    <property type="evidence" value="ECO:0007669"/>
    <property type="project" value="TreeGrafter"/>
</dbReference>
<dbReference type="PANTHER" id="PTHR48083">
    <property type="entry name" value="MEDIUM-CHAIN SPECIFIC ACYL-COA DEHYDROGENASE, MITOCHONDRIAL-RELATED"/>
    <property type="match status" value="1"/>
</dbReference>
<dbReference type="SUPFAM" id="SSF56645">
    <property type="entry name" value="Acyl-CoA dehydrogenase NM domain-like"/>
    <property type="match status" value="1"/>
</dbReference>
<evidence type="ECO:0000256" key="1">
    <source>
        <dbReference type="ARBA" id="ARBA00023002"/>
    </source>
</evidence>
<dbReference type="GO" id="GO:0050660">
    <property type="term" value="F:flavin adenine dinucleotide binding"/>
    <property type="evidence" value="ECO:0007669"/>
    <property type="project" value="InterPro"/>
</dbReference>
<evidence type="ECO:0000313" key="2">
    <source>
        <dbReference type="EMBL" id="GKT41395.1"/>
    </source>
</evidence>
<accession>A0AA37L8J0</accession>
<dbReference type="InterPro" id="IPR037069">
    <property type="entry name" value="AcylCoA_DH/ox_N_sf"/>
</dbReference>
<dbReference type="AlphaFoldDB" id="A0AA37L8J0"/>
<dbReference type="PANTHER" id="PTHR48083:SF11">
    <property type="entry name" value="ACYL-COA DEHYDROGENASE_OXIDASE C-TERMINAL DOMAIN-CONTAINING PROTEIN"/>
    <property type="match status" value="1"/>
</dbReference>
<dbReference type="InterPro" id="IPR050741">
    <property type="entry name" value="Acyl-CoA_dehydrogenase"/>
</dbReference>
<proteinExistence type="predicted"/>
<dbReference type="GeneID" id="73322378"/>
<name>A0AA37L8J0_9PEZI</name>
<keyword evidence="3" id="KW-1185">Reference proteome</keyword>
<dbReference type="GO" id="GO:0033539">
    <property type="term" value="P:fatty acid beta-oxidation using acyl-CoA dehydrogenase"/>
    <property type="evidence" value="ECO:0007669"/>
    <property type="project" value="TreeGrafter"/>
</dbReference>
<sequence>MNCHAPETGNIELLAKYCNEEQKKKWLQPLLDGTASSAYSMTEPDVASSDATQTSISIKRDGDSYVINRRKLYGNCLWNNDLSFYIFMCCTNPNNPKWSRHSMTIVPCNTHGISQARNLTIMGYDHAPEGHGEYRYEDVRVPTENIILGEGRAFEIAQGRLGPERIHHCMRLI</sequence>
<dbReference type="EMBL" id="BQXU01000003">
    <property type="protein sequence ID" value="GKT41395.1"/>
    <property type="molecule type" value="Genomic_DNA"/>
</dbReference>